<feature type="compositionally biased region" description="Basic and acidic residues" evidence="9">
    <location>
        <begin position="996"/>
        <end position="1005"/>
    </location>
</feature>
<evidence type="ECO:0000256" key="9">
    <source>
        <dbReference type="SAM" id="MobiDB-lite"/>
    </source>
</evidence>
<dbReference type="Gene3D" id="2.130.10.10">
    <property type="entry name" value="YVTN repeat-like/Quinoprotein amine dehydrogenase"/>
    <property type="match status" value="1"/>
</dbReference>
<keyword evidence="11" id="KW-1185">Reference proteome</keyword>
<dbReference type="PROSITE" id="PS50082">
    <property type="entry name" value="WD_REPEATS_2"/>
    <property type="match status" value="2"/>
</dbReference>
<accession>A0A158Q749</accession>
<evidence type="ECO:0000259" key="10">
    <source>
        <dbReference type="Pfam" id="PF17120"/>
    </source>
</evidence>
<feature type="compositionally biased region" description="Polar residues" evidence="9">
    <location>
        <begin position="898"/>
        <end position="908"/>
    </location>
</feature>
<dbReference type="PROSITE" id="PS50294">
    <property type="entry name" value="WD_REPEATS_REGION"/>
    <property type="match status" value="1"/>
</dbReference>
<evidence type="ECO:0000256" key="6">
    <source>
        <dbReference type="ARBA" id="ARBA00022691"/>
    </source>
</evidence>
<keyword evidence="3 8" id="KW-0853">WD repeat</keyword>
<feature type="repeat" description="WD" evidence="8">
    <location>
        <begin position="461"/>
        <end position="503"/>
    </location>
</feature>
<dbReference type="InterPro" id="IPR049566">
    <property type="entry name" value="WDR59_RTC1-like_RING_Znf"/>
</dbReference>
<keyword evidence="4" id="KW-0489">Methyltransferase</keyword>
<dbReference type="Pfam" id="PF00400">
    <property type="entry name" value="WD40"/>
    <property type="match status" value="2"/>
</dbReference>
<dbReference type="InterPro" id="IPR012901">
    <property type="entry name" value="CARME"/>
</dbReference>
<evidence type="ECO:0000313" key="11">
    <source>
        <dbReference type="Proteomes" id="UP000050640"/>
    </source>
</evidence>
<dbReference type="GO" id="GO:0030735">
    <property type="term" value="F:carnosine N-methyltransferase activity"/>
    <property type="evidence" value="ECO:0007669"/>
    <property type="project" value="UniProtKB-EC"/>
</dbReference>
<dbReference type="InterPro" id="IPR001680">
    <property type="entry name" value="WD40_rpt"/>
</dbReference>
<dbReference type="EC" id="2.1.1.22" evidence="2"/>
<dbReference type="SMART" id="SM01296">
    <property type="entry name" value="N2227"/>
    <property type="match status" value="1"/>
</dbReference>
<dbReference type="SUPFAM" id="SSF53335">
    <property type="entry name" value="S-adenosyl-L-methionine-dependent methyltransferases"/>
    <property type="match status" value="1"/>
</dbReference>
<evidence type="ECO:0000256" key="2">
    <source>
        <dbReference type="ARBA" id="ARBA00012003"/>
    </source>
</evidence>
<dbReference type="GO" id="GO:0005829">
    <property type="term" value="C:cytosol"/>
    <property type="evidence" value="ECO:0007669"/>
    <property type="project" value="TreeGrafter"/>
</dbReference>
<dbReference type="Pfam" id="PF07942">
    <property type="entry name" value="CARME"/>
    <property type="match status" value="1"/>
</dbReference>
<dbReference type="PANTHER" id="PTHR12303">
    <property type="entry name" value="CARNOSINE N-METHYLTRANSFERASE"/>
    <property type="match status" value="1"/>
</dbReference>
<dbReference type="GO" id="GO:0032259">
    <property type="term" value="P:methylation"/>
    <property type="evidence" value="ECO:0007669"/>
    <property type="project" value="UniProtKB-KW"/>
</dbReference>
<feature type="domain" description="WDR59/RTC1-like RING zinc finger" evidence="10">
    <location>
        <begin position="1443"/>
        <end position="1483"/>
    </location>
</feature>
<name>A0A158Q749_9BILA</name>
<evidence type="ECO:0000256" key="3">
    <source>
        <dbReference type="ARBA" id="ARBA00022574"/>
    </source>
</evidence>
<evidence type="ECO:0000256" key="5">
    <source>
        <dbReference type="ARBA" id="ARBA00022679"/>
    </source>
</evidence>
<feature type="repeat" description="WD" evidence="8">
    <location>
        <begin position="547"/>
        <end position="580"/>
    </location>
</feature>
<feature type="region of interest" description="Disordered" evidence="9">
    <location>
        <begin position="898"/>
        <end position="919"/>
    </location>
</feature>
<dbReference type="WBParaSite" id="EEL_0000363001-mRNA-1">
    <property type="protein sequence ID" value="EEL_0000363001-mRNA-1"/>
    <property type="gene ID" value="EEL_0000363001"/>
</dbReference>
<dbReference type="InterPro" id="IPR029063">
    <property type="entry name" value="SAM-dependent_MTases_sf"/>
</dbReference>
<dbReference type="InterPro" id="IPR015943">
    <property type="entry name" value="WD40/YVTN_repeat-like_dom_sf"/>
</dbReference>
<dbReference type="STRING" id="1147741.A0A158Q749"/>
<dbReference type="SUPFAM" id="SSF50978">
    <property type="entry name" value="WD40 repeat-like"/>
    <property type="match status" value="1"/>
</dbReference>
<sequence length="1486" mass="168503">MCIAAFQTGCEVENCESRGEGEVSQNKHDEIIATEKVLNAMLFYRRYGITRIHMSISSFQKLSQEQQAALSPAYQYHLVKMKECIIHNQKVLKEIIECGVNMFGDDFALRAAVQMTQLRPSSDHYMSKVKSTLKQIMRDWSSEGKAERETCYSDTMQILRERFPDKENRSVIEVLIPGAGLGRLVWELVTEGFSVQGNEFSILMLLTSNFILNKCKQANEYQIYPFVLDTCNNWSYGDQLRAVSFPDVCPAMPDNRPNNFSMCAGDFLEAMKNDTERWDVVITVFFIDTAINVLDYIDTIHRILKKNGLWINFGPLTFHFADGEAEGAIELPYDSIIQYITKKNFRFERDERADRSNPALYACNQKSMLRYQYNCGFFATVLDNDFTGKYMCIGSPGSVSVVESEKYSATPRNIKTNRHDSHIIRWQRLNDTSGSHIICASTQFFDVFVVNSDSLSLLDYTCAHPFNLTDVDWCPYDSNALLSCSVDDSVKCWDLRDLRRPSLQMQVIGGAEQAKWAPLSVNLLCTSHGTDLRLWDRRNVSLPLQIVSAHMHKISCVMWHPTTATCFLTAGMDGYIKMWNSNDLTKPRHSLGMLPAPIWKIKFSSDGNEFASIPLPMYGQSEENCALSLWKTSTLEIIQVIGCEDDVLLDLCWQRFRMQRQTYSCLYSASRGGKLRKYNLPLFEELSEEKSCSSRVGENTENTERTFVINEETKELITKTRIPLANTGGISKFNKRPVVMHKIEIIDNELCLTVPRQVDVLIAELVSLRCMCSEDLIVEQLDDKHSIITWSRSGALKFRIKIAFSLEERIEGFTHVIIQIMNEESYLSANELETVFKKLPDDVAGVDIYLEKEPILPVILQNLLKIITSMEIFSPRPLEIPQRPENVVQFCESASSESGPHSVTVETNPTVPPKSTLSSPLLSTSYDRWIPSPRTCGARFNGSGFLVIFGRNELAMRRMQSSKSSFQDESLWLSAERITQTLKGTSSKKGPFSFLDDGHEADERQVSSTPRSLDEYKLELLLSVEDMHGRFQNFCGHEKCSSPLCQSISNTPLLSRNMAVFHQKFDILNNGASSLLEMRTSNSLAMLSNICSNSTQNVRSYRRRGNSGTNVLADDHHHLDGFAPISVVVIYDVSVLMAVSKNLARKYRLIGTNALELCLWNRKVVKEAGRKDLENIWQIVELCVRMGKSSWRKRCFFDQNKTLTSVVDPDSSEESMSEEDSMAVAVHPFGRSLINSLLDYFARINDYQTAAVIICVLGVRNKRCFELVDDGVESSTTKCAADHEHSLGACGTKFDSLVYATMNANAKLDLNVRLLQQEKKKSDMKEQPSLTAPASKTTRRFSSLFQNALIGHRSMQTLKIEQNSSALRSPHNIPAISTILNIEQPQQDPEKNKYNLFSLLDPLLNDRFDEVRHQYASLLFRWRMFSKAAEVMKYSESAPYSAPLRGMLTVCAMCGHGGHSEHMVIWFKENNRCAYGCGCDCKSTCF</sequence>
<dbReference type="GO" id="GO:0035498">
    <property type="term" value="P:carnosine metabolic process"/>
    <property type="evidence" value="ECO:0007669"/>
    <property type="project" value="TreeGrafter"/>
</dbReference>
<keyword evidence="6" id="KW-0949">S-adenosyl-L-methionine</keyword>
<evidence type="ECO:0000313" key="12">
    <source>
        <dbReference type="WBParaSite" id="EEL_0000363001-mRNA-1"/>
    </source>
</evidence>
<evidence type="ECO:0000256" key="7">
    <source>
        <dbReference type="ARBA" id="ARBA00022737"/>
    </source>
</evidence>
<keyword evidence="7" id="KW-0677">Repeat</keyword>
<comment type="similarity">
    <text evidence="1">Belongs to the carnosine N-methyltransferase family.</text>
</comment>
<evidence type="ECO:0000256" key="1">
    <source>
        <dbReference type="ARBA" id="ARBA00010086"/>
    </source>
</evidence>
<dbReference type="GO" id="GO:0005634">
    <property type="term" value="C:nucleus"/>
    <property type="evidence" value="ECO:0007669"/>
    <property type="project" value="TreeGrafter"/>
</dbReference>
<dbReference type="PANTHER" id="PTHR12303:SF6">
    <property type="entry name" value="CARNOSINE N-METHYLTRANSFERASE"/>
    <property type="match status" value="1"/>
</dbReference>
<feature type="region of interest" description="Disordered" evidence="9">
    <location>
        <begin position="984"/>
        <end position="1009"/>
    </location>
</feature>
<dbReference type="InterPro" id="IPR036322">
    <property type="entry name" value="WD40_repeat_dom_sf"/>
</dbReference>
<dbReference type="Pfam" id="PF17120">
    <property type="entry name" value="zf-RING_16"/>
    <property type="match status" value="1"/>
</dbReference>
<reference evidence="12" key="1">
    <citation type="submission" date="2016-04" db="UniProtKB">
        <authorList>
            <consortium name="WormBaseParasite"/>
        </authorList>
    </citation>
    <scope>IDENTIFICATION</scope>
</reference>
<organism evidence="11 12">
    <name type="scientific">Elaeophora elaphi</name>
    <dbReference type="NCBI Taxonomy" id="1147741"/>
    <lineage>
        <taxon>Eukaryota</taxon>
        <taxon>Metazoa</taxon>
        <taxon>Ecdysozoa</taxon>
        <taxon>Nematoda</taxon>
        <taxon>Chromadorea</taxon>
        <taxon>Rhabditida</taxon>
        <taxon>Spirurina</taxon>
        <taxon>Spiruromorpha</taxon>
        <taxon>Filarioidea</taxon>
        <taxon>Onchocercidae</taxon>
        <taxon>Elaeophora</taxon>
    </lineage>
</organism>
<dbReference type="SMART" id="SM00320">
    <property type="entry name" value="WD40"/>
    <property type="match status" value="4"/>
</dbReference>
<evidence type="ECO:0000256" key="8">
    <source>
        <dbReference type="PROSITE-ProRule" id="PRU00221"/>
    </source>
</evidence>
<dbReference type="Gene3D" id="3.40.50.150">
    <property type="entry name" value="Vaccinia Virus protein VP39"/>
    <property type="match status" value="1"/>
</dbReference>
<dbReference type="Proteomes" id="UP000050640">
    <property type="component" value="Unplaced"/>
</dbReference>
<evidence type="ECO:0000256" key="4">
    <source>
        <dbReference type="ARBA" id="ARBA00022603"/>
    </source>
</evidence>
<protein>
    <recommendedName>
        <fullName evidence="2">carnosine N-methyltransferase</fullName>
        <ecNumber evidence="2">2.1.1.22</ecNumber>
    </recommendedName>
</protein>
<proteinExistence type="inferred from homology"/>
<keyword evidence="5" id="KW-0808">Transferase</keyword>